<gene>
    <name evidence="2" type="ORF">SAMN05421807_101496</name>
</gene>
<organism evidence="2 3">
    <name type="scientific">Virgibacillus chiguensis</name>
    <dbReference type="NCBI Taxonomy" id="411959"/>
    <lineage>
        <taxon>Bacteria</taxon>
        <taxon>Bacillati</taxon>
        <taxon>Bacillota</taxon>
        <taxon>Bacilli</taxon>
        <taxon>Bacillales</taxon>
        <taxon>Bacillaceae</taxon>
        <taxon>Virgibacillus</taxon>
    </lineage>
</organism>
<keyword evidence="3" id="KW-1185">Reference proteome</keyword>
<dbReference type="Proteomes" id="UP000184079">
    <property type="component" value="Unassembled WGS sequence"/>
</dbReference>
<dbReference type="AlphaFoldDB" id="A0A1M5MGH7"/>
<name>A0A1M5MGH7_9BACI</name>
<dbReference type="RefSeq" id="WP_073004805.1">
    <property type="nucleotide sequence ID" value="NZ_FQXD01000001.1"/>
</dbReference>
<accession>A0A1M5MGH7</accession>
<dbReference type="OrthoDB" id="2974741at2"/>
<feature type="compositionally biased region" description="Basic and acidic residues" evidence="1">
    <location>
        <begin position="63"/>
        <end position="73"/>
    </location>
</feature>
<dbReference type="EMBL" id="FQXD01000001">
    <property type="protein sequence ID" value="SHG76544.1"/>
    <property type="molecule type" value="Genomic_DNA"/>
</dbReference>
<feature type="region of interest" description="Disordered" evidence="1">
    <location>
        <begin position="46"/>
        <end position="92"/>
    </location>
</feature>
<reference evidence="3" key="1">
    <citation type="submission" date="2016-11" db="EMBL/GenBank/DDBJ databases">
        <authorList>
            <person name="Varghese N."/>
            <person name="Submissions S."/>
        </authorList>
    </citation>
    <scope>NUCLEOTIDE SEQUENCE [LARGE SCALE GENOMIC DNA]</scope>
    <source>
        <strain evidence="3">CGMCC 1.6496</strain>
    </source>
</reference>
<evidence type="ECO:0000313" key="2">
    <source>
        <dbReference type="EMBL" id="SHG76544.1"/>
    </source>
</evidence>
<evidence type="ECO:0000256" key="1">
    <source>
        <dbReference type="SAM" id="MobiDB-lite"/>
    </source>
</evidence>
<proteinExistence type="predicted"/>
<sequence>MTTHRKLFSYDSLEDADIHEFFQSLPDRQASKYIRIAIRKLMKEMEEKGEISPISKSSSSSTEIKEENTKAQHQESSNDTFINNDDILNLGK</sequence>
<feature type="compositionally biased region" description="Polar residues" evidence="1">
    <location>
        <begin position="74"/>
        <end position="83"/>
    </location>
</feature>
<feature type="compositionally biased region" description="Low complexity" evidence="1">
    <location>
        <begin position="51"/>
        <end position="62"/>
    </location>
</feature>
<evidence type="ECO:0000313" key="3">
    <source>
        <dbReference type="Proteomes" id="UP000184079"/>
    </source>
</evidence>
<protein>
    <submittedName>
        <fullName evidence="2">Uncharacterized protein</fullName>
    </submittedName>
</protein>